<evidence type="ECO:0000256" key="1">
    <source>
        <dbReference type="SAM" id="MobiDB-lite"/>
    </source>
</evidence>
<gene>
    <name evidence="2" type="ORF">AJ80_05792</name>
</gene>
<feature type="region of interest" description="Disordered" evidence="1">
    <location>
        <begin position="117"/>
        <end position="141"/>
    </location>
</feature>
<dbReference type="PANTHER" id="PTHR42093">
    <property type="match status" value="1"/>
</dbReference>
<dbReference type="PANTHER" id="PTHR42093:SF1">
    <property type="match status" value="1"/>
</dbReference>
<evidence type="ECO:0000313" key="2">
    <source>
        <dbReference type="EMBL" id="PGH14748.1"/>
    </source>
</evidence>
<keyword evidence="3" id="KW-1185">Reference proteome</keyword>
<dbReference type="OrthoDB" id="5366485at2759"/>
<dbReference type="EMBL" id="PDNA01000090">
    <property type="protein sequence ID" value="PGH14748.1"/>
    <property type="molecule type" value="Genomic_DNA"/>
</dbReference>
<reference evidence="2 3" key="1">
    <citation type="submission" date="2017-10" db="EMBL/GenBank/DDBJ databases">
        <title>Comparative genomics in systemic dimorphic fungi from Ajellomycetaceae.</title>
        <authorList>
            <person name="Munoz J.F."/>
            <person name="Mcewen J.G."/>
            <person name="Clay O.K."/>
            <person name="Cuomo C.A."/>
        </authorList>
    </citation>
    <scope>NUCLEOTIDE SEQUENCE [LARGE SCALE GENOMIC DNA]</scope>
    <source>
        <strain evidence="2 3">UAMH7299</strain>
    </source>
</reference>
<evidence type="ECO:0000313" key="3">
    <source>
        <dbReference type="Proteomes" id="UP000224634"/>
    </source>
</evidence>
<accession>A0A2B7Y1R6</accession>
<organism evidence="2 3">
    <name type="scientific">Polytolypa hystricis (strain UAMH7299)</name>
    <dbReference type="NCBI Taxonomy" id="1447883"/>
    <lineage>
        <taxon>Eukaryota</taxon>
        <taxon>Fungi</taxon>
        <taxon>Dikarya</taxon>
        <taxon>Ascomycota</taxon>
        <taxon>Pezizomycotina</taxon>
        <taxon>Eurotiomycetes</taxon>
        <taxon>Eurotiomycetidae</taxon>
        <taxon>Onygenales</taxon>
        <taxon>Onygenales incertae sedis</taxon>
        <taxon>Polytolypa</taxon>
    </lineage>
</organism>
<dbReference type="InterPro" id="IPR056539">
    <property type="entry name" value="NuiA-like"/>
</dbReference>
<proteinExistence type="predicted"/>
<dbReference type="AlphaFoldDB" id="A0A2B7Y1R6"/>
<dbReference type="Pfam" id="PF23151">
    <property type="entry name" value="NuiA_2"/>
    <property type="match status" value="1"/>
</dbReference>
<dbReference type="Proteomes" id="UP000224634">
    <property type="component" value="Unassembled WGS sequence"/>
</dbReference>
<protein>
    <submittedName>
        <fullName evidence="2">Uncharacterized protein</fullName>
    </submittedName>
</protein>
<sequence length="281" mass="30696">MPPLSSSLARVTHRPPHYIIGAPALPHLHTRIPASLTPSAPIQYRRTYSKTHPSISRYPTALRFNHPSTSPHHHILPPQTIPITHHHPAPTRPFTTATTIAMSSDDAAYAAFLEKANESPSAGVPKSQSTTSSQTLRPTAVQEGQSIPIALADVEEFYISDTDEAFEAVTLEWKGAREGRWPSAEEFKTLIFPSTASSPAVQDLEISTLSPAEFDPRERYPTVLNAVRAAASSGKTGEVDTDSEVKVYRVEMGSTRAEYWVVGLQREEGRIVGLKAKAVES</sequence>
<name>A0A2B7Y1R6_POLH7</name>
<comment type="caution">
    <text evidence="2">The sequence shown here is derived from an EMBL/GenBank/DDBJ whole genome shotgun (WGS) entry which is preliminary data.</text>
</comment>
<feature type="compositionally biased region" description="Polar residues" evidence="1">
    <location>
        <begin position="126"/>
        <end position="141"/>
    </location>
</feature>